<evidence type="ECO:0000313" key="3">
    <source>
        <dbReference type="Proteomes" id="UP001207930"/>
    </source>
</evidence>
<dbReference type="SUPFAM" id="SSF103084">
    <property type="entry name" value="Holliday junction resolvase RusA"/>
    <property type="match status" value="1"/>
</dbReference>
<dbReference type="EMBL" id="JAPDDS010000006">
    <property type="protein sequence ID" value="MCW1885602.1"/>
    <property type="molecule type" value="Genomic_DNA"/>
</dbReference>
<dbReference type="InterPro" id="IPR008822">
    <property type="entry name" value="Endonuclease_RusA-like"/>
</dbReference>
<dbReference type="RefSeq" id="WP_264501557.1">
    <property type="nucleotide sequence ID" value="NZ_JAPDDS010000006.1"/>
</dbReference>
<accession>A0ABT3FPV7</accession>
<proteinExistence type="predicted"/>
<evidence type="ECO:0000313" key="2">
    <source>
        <dbReference type="EMBL" id="MCW1885602.1"/>
    </source>
</evidence>
<reference evidence="2 3" key="1">
    <citation type="submission" date="2022-10" db="EMBL/GenBank/DDBJ databases">
        <title>Luteolibacter flavescens strain MCCC 1K03193, whole genome shotgun sequencing project.</title>
        <authorList>
            <person name="Zhao G."/>
            <person name="Shen L."/>
        </authorList>
    </citation>
    <scope>NUCLEOTIDE SEQUENCE [LARGE SCALE GENOMIC DNA]</scope>
    <source>
        <strain evidence="2 3">MCCC 1K03193</strain>
    </source>
</reference>
<comment type="caution">
    <text evidence="2">The sequence shown here is derived from an EMBL/GenBank/DDBJ whole genome shotgun (WGS) entry which is preliminary data.</text>
</comment>
<dbReference type="Pfam" id="PF05866">
    <property type="entry name" value="RusA"/>
    <property type="match status" value="1"/>
</dbReference>
<protein>
    <submittedName>
        <fullName evidence="2">RusA family crossover junction endodeoxyribonuclease</fullName>
    </submittedName>
</protein>
<keyword evidence="3" id="KW-1185">Reference proteome</keyword>
<dbReference type="InterPro" id="IPR036614">
    <property type="entry name" value="RusA-like_sf"/>
</dbReference>
<name>A0ABT3FPV7_9BACT</name>
<dbReference type="Gene3D" id="3.30.1330.70">
    <property type="entry name" value="Holliday junction resolvase RusA"/>
    <property type="match status" value="1"/>
</dbReference>
<sequence length="159" mass="17478">MIAFHLPITPPKATSQGAGKRILVKDGKPMFFKNRKATSAENDLTLLCSRHVPREPMDGPLSLSIDFVFPWRASEPKKRIALGRVPHTSKPDCSNLVKMIEDCLTRLQFWKDDSQVADLRVTKAWGKAVGIYVAIRPLPSEPAPAGSPGKSDPTEPVHG</sequence>
<feature type="region of interest" description="Disordered" evidence="1">
    <location>
        <begin position="138"/>
        <end position="159"/>
    </location>
</feature>
<evidence type="ECO:0000256" key="1">
    <source>
        <dbReference type="SAM" id="MobiDB-lite"/>
    </source>
</evidence>
<dbReference type="Proteomes" id="UP001207930">
    <property type="component" value="Unassembled WGS sequence"/>
</dbReference>
<organism evidence="2 3">
    <name type="scientific">Luteolibacter flavescens</name>
    <dbReference type="NCBI Taxonomy" id="1859460"/>
    <lineage>
        <taxon>Bacteria</taxon>
        <taxon>Pseudomonadati</taxon>
        <taxon>Verrucomicrobiota</taxon>
        <taxon>Verrucomicrobiia</taxon>
        <taxon>Verrucomicrobiales</taxon>
        <taxon>Verrucomicrobiaceae</taxon>
        <taxon>Luteolibacter</taxon>
    </lineage>
</organism>
<gene>
    <name evidence="2" type="ORF">OKA04_12760</name>
</gene>